<evidence type="ECO:0000256" key="3">
    <source>
        <dbReference type="ARBA" id="ARBA00022617"/>
    </source>
</evidence>
<proteinExistence type="predicted"/>
<dbReference type="PANTHER" id="PTHR24305:SF107">
    <property type="entry name" value="P450, PUTATIVE (EUROFUNG)-RELATED"/>
    <property type="match status" value="1"/>
</dbReference>
<keyword evidence="5" id="KW-0560">Oxidoreductase</keyword>
<dbReference type="SUPFAM" id="SSF48264">
    <property type="entry name" value="Cytochrome P450"/>
    <property type="match status" value="1"/>
</dbReference>
<evidence type="ECO:0000256" key="10">
    <source>
        <dbReference type="SAM" id="Phobius"/>
    </source>
</evidence>
<evidence type="ECO:0000313" key="11">
    <source>
        <dbReference type="EMBL" id="KAG4420091.1"/>
    </source>
</evidence>
<dbReference type="Gene3D" id="1.10.630.10">
    <property type="entry name" value="Cytochrome P450"/>
    <property type="match status" value="1"/>
</dbReference>
<organism evidence="11 12">
    <name type="scientific">Cadophora malorum</name>
    <dbReference type="NCBI Taxonomy" id="108018"/>
    <lineage>
        <taxon>Eukaryota</taxon>
        <taxon>Fungi</taxon>
        <taxon>Dikarya</taxon>
        <taxon>Ascomycota</taxon>
        <taxon>Pezizomycotina</taxon>
        <taxon>Leotiomycetes</taxon>
        <taxon>Helotiales</taxon>
        <taxon>Ploettnerulaceae</taxon>
        <taxon>Cadophora</taxon>
    </lineage>
</organism>
<feature type="transmembrane region" description="Helical" evidence="10">
    <location>
        <begin position="20"/>
        <end position="39"/>
    </location>
</feature>
<sequence>MDMMHQNSTLPVEGISSQYGRSLNAIFVVAASLFAIYIGKVVQYRRGFKHLHGPLPSPPFSMWFGTIPGIAGLYKNSPTDTHPMTTMTVLWRKYNLGNLYFLDNWPAADWRQVVVNDPAVAAQAVNLEKYHLYPTFVGHVVGKTSMLITEGREWKKTRALFNPGFAAGHLMTLVPSIVDDTTIFVTKILSKLADSGEIKPLDDALARLTIDIMGHVVLDHDLNSQTSENEMVDGFRGSVRWSPKTVTTNPFQNLNPMMYIMQWYYTRVTDNYLKTVIKQRIAMRPSDSAASGKKPGRRPAIDMAVDEFLVAGSDDGKPGVVDARFLQIATDQMKTFMFAGHDTSSSTLCYIYHELNNHPEALAKVRQEHNTVFGPSANAAEAIKRKPALLNELPYTLAIIKEVLRLYPPASTAREGSTSTSLTTNGVSYPTANTMVWINLHTIHRREDLFPSPDEFIPERFLPAPHNYPAQKEIVKDSWRPFEKGPRNCIGQELAILEMKIIMVMTLRDFDISSAYEEWDRMMGREDPGGMLDGRRGMFGTRAYQQMKATAKPSDDMPVKVKRREI</sequence>
<dbReference type="GO" id="GO:0020037">
    <property type="term" value="F:heme binding"/>
    <property type="evidence" value="ECO:0007669"/>
    <property type="project" value="InterPro"/>
</dbReference>
<gene>
    <name evidence="11" type="ORF">IFR04_006750</name>
</gene>
<dbReference type="InterPro" id="IPR050121">
    <property type="entry name" value="Cytochrome_P450_monoxygenase"/>
</dbReference>
<dbReference type="InterPro" id="IPR002401">
    <property type="entry name" value="Cyt_P450_E_grp-I"/>
</dbReference>
<reference evidence="11" key="1">
    <citation type="submission" date="2021-02" db="EMBL/GenBank/DDBJ databases">
        <title>Genome sequence Cadophora malorum strain M34.</title>
        <authorList>
            <person name="Stefanovic E."/>
            <person name="Vu D."/>
            <person name="Scully C."/>
            <person name="Dijksterhuis J."/>
            <person name="Roader J."/>
            <person name="Houbraken J."/>
        </authorList>
    </citation>
    <scope>NUCLEOTIDE SEQUENCE</scope>
    <source>
        <strain evidence="11">M34</strain>
    </source>
</reference>
<keyword evidence="6 8" id="KW-0408">Iron</keyword>
<dbReference type="OrthoDB" id="10029320at2759"/>
<evidence type="ECO:0000256" key="6">
    <source>
        <dbReference type="ARBA" id="ARBA00023004"/>
    </source>
</evidence>
<feature type="compositionally biased region" description="Basic and acidic residues" evidence="9">
    <location>
        <begin position="553"/>
        <end position="566"/>
    </location>
</feature>
<dbReference type="GO" id="GO:0016705">
    <property type="term" value="F:oxidoreductase activity, acting on paired donors, with incorporation or reduction of molecular oxygen"/>
    <property type="evidence" value="ECO:0007669"/>
    <property type="project" value="InterPro"/>
</dbReference>
<feature type="region of interest" description="Disordered" evidence="9">
    <location>
        <begin position="547"/>
        <end position="566"/>
    </location>
</feature>
<keyword evidence="10" id="KW-0472">Membrane</keyword>
<dbReference type="AlphaFoldDB" id="A0A8H7TIJ3"/>
<keyword evidence="12" id="KW-1185">Reference proteome</keyword>
<keyword evidence="10" id="KW-1133">Transmembrane helix</keyword>
<name>A0A8H7TIJ3_9HELO</name>
<comment type="cofactor">
    <cofactor evidence="1 8">
        <name>heme</name>
        <dbReference type="ChEBI" id="CHEBI:30413"/>
    </cofactor>
</comment>
<dbReference type="PANTHER" id="PTHR24305">
    <property type="entry name" value="CYTOCHROME P450"/>
    <property type="match status" value="1"/>
</dbReference>
<evidence type="ECO:0000256" key="1">
    <source>
        <dbReference type="ARBA" id="ARBA00001971"/>
    </source>
</evidence>
<dbReference type="Pfam" id="PF00067">
    <property type="entry name" value="p450"/>
    <property type="match status" value="1"/>
</dbReference>
<protein>
    <recommendedName>
        <fullName evidence="13">Cytochrome P450</fullName>
    </recommendedName>
</protein>
<dbReference type="GO" id="GO:0004497">
    <property type="term" value="F:monooxygenase activity"/>
    <property type="evidence" value="ECO:0007669"/>
    <property type="project" value="UniProtKB-KW"/>
</dbReference>
<evidence type="ECO:0000256" key="7">
    <source>
        <dbReference type="ARBA" id="ARBA00023033"/>
    </source>
</evidence>
<keyword evidence="7" id="KW-0503">Monooxygenase</keyword>
<keyword evidence="10" id="KW-0812">Transmembrane</keyword>
<comment type="pathway">
    <text evidence="2">Secondary metabolite biosynthesis.</text>
</comment>
<dbReference type="PRINTS" id="PR00463">
    <property type="entry name" value="EP450I"/>
</dbReference>
<evidence type="ECO:0000256" key="2">
    <source>
        <dbReference type="ARBA" id="ARBA00005179"/>
    </source>
</evidence>
<evidence type="ECO:0000256" key="5">
    <source>
        <dbReference type="ARBA" id="ARBA00023002"/>
    </source>
</evidence>
<dbReference type="EMBL" id="JAFJYH010000091">
    <property type="protein sequence ID" value="KAG4420091.1"/>
    <property type="molecule type" value="Genomic_DNA"/>
</dbReference>
<dbReference type="PRINTS" id="PR00385">
    <property type="entry name" value="P450"/>
</dbReference>
<dbReference type="CDD" id="cd11051">
    <property type="entry name" value="CYP59-like"/>
    <property type="match status" value="1"/>
</dbReference>
<dbReference type="GO" id="GO:0005506">
    <property type="term" value="F:iron ion binding"/>
    <property type="evidence" value="ECO:0007669"/>
    <property type="project" value="InterPro"/>
</dbReference>
<dbReference type="InterPro" id="IPR036396">
    <property type="entry name" value="Cyt_P450_sf"/>
</dbReference>
<evidence type="ECO:0008006" key="13">
    <source>
        <dbReference type="Google" id="ProtNLM"/>
    </source>
</evidence>
<comment type="caution">
    <text evidence="11">The sequence shown here is derived from an EMBL/GenBank/DDBJ whole genome shotgun (WGS) entry which is preliminary data.</text>
</comment>
<dbReference type="Proteomes" id="UP000664132">
    <property type="component" value="Unassembled WGS sequence"/>
</dbReference>
<evidence type="ECO:0000313" key="12">
    <source>
        <dbReference type="Proteomes" id="UP000664132"/>
    </source>
</evidence>
<accession>A0A8H7TIJ3</accession>
<keyword evidence="3 8" id="KW-0349">Heme</keyword>
<evidence type="ECO:0000256" key="9">
    <source>
        <dbReference type="SAM" id="MobiDB-lite"/>
    </source>
</evidence>
<keyword evidence="4 8" id="KW-0479">Metal-binding</keyword>
<evidence type="ECO:0000256" key="8">
    <source>
        <dbReference type="PIRSR" id="PIRSR602401-1"/>
    </source>
</evidence>
<dbReference type="InterPro" id="IPR001128">
    <property type="entry name" value="Cyt_P450"/>
</dbReference>
<evidence type="ECO:0000256" key="4">
    <source>
        <dbReference type="ARBA" id="ARBA00022723"/>
    </source>
</evidence>
<feature type="binding site" description="axial binding residue" evidence="8">
    <location>
        <position position="489"/>
    </location>
    <ligand>
        <name>heme</name>
        <dbReference type="ChEBI" id="CHEBI:30413"/>
    </ligand>
    <ligandPart>
        <name>Fe</name>
        <dbReference type="ChEBI" id="CHEBI:18248"/>
    </ligandPart>
</feature>